<proteinExistence type="predicted"/>
<reference evidence="1" key="1">
    <citation type="submission" date="2025-08" db="UniProtKB">
        <authorList>
            <consortium name="Ensembl"/>
        </authorList>
    </citation>
    <scope>IDENTIFICATION</scope>
</reference>
<dbReference type="Ensembl" id="ENSMALT00000009922.1">
    <property type="protein sequence ID" value="ENSMALP00000009719.1"/>
    <property type="gene ID" value="ENSMALG00000006922.1"/>
</dbReference>
<keyword evidence="2" id="KW-1185">Reference proteome</keyword>
<organism evidence="1 2">
    <name type="scientific">Monopterus albus</name>
    <name type="common">Swamp eel</name>
    <dbReference type="NCBI Taxonomy" id="43700"/>
    <lineage>
        <taxon>Eukaryota</taxon>
        <taxon>Metazoa</taxon>
        <taxon>Chordata</taxon>
        <taxon>Craniata</taxon>
        <taxon>Vertebrata</taxon>
        <taxon>Euteleostomi</taxon>
        <taxon>Actinopterygii</taxon>
        <taxon>Neopterygii</taxon>
        <taxon>Teleostei</taxon>
        <taxon>Neoteleostei</taxon>
        <taxon>Acanthomorphata</taxon>
        <taxon>Anabantaria</taxon>
        <taxon>Synbranchiformes</taxon>
        <taxon>Synbranchidae</taxon>
        <taxon>Monopterus</taxon>
    </lineage>
</organism>
<accession>A0A3Q3IWD5</accession>
<dbReference type="AlphaFoldDB" id="A0A3Q3IWD5"/>
<sequence length="19" mass="2026">MGFETARHLASLGMHVVIG</sequence>
<evidence type="ECO:0000313" key="2">
    <source>
        <dbReference type="Proteomes" id="UP000261600"/>
    </source>
</evidence>
<dbReference type="Proteomes" id="UP000261600">
    <property type="component" value="Unplaced"/>
</dbReference>
<reference evidence="1" key="2">
    <citation type="submission" date="2025-09" db="UniProtKB">
        <authorList>
            <consortium name="Ensembl"/>
        </authorList>
    </citation>
    <scope>IDENTIFICATION</scope>
</reference>
<name>A0A3Q3IWD5_MONAL</name>
<protein>
    <submittedName>
        <fullName evidence="1">Uncharacterized protein</fullName>
    </submittedName>
</protein>
<evidence type="ECO:0000313" key="1">
    <source>
        <dbReference type="Ensembl" id="ENSMALP00000009719.1"/>
    </source>
</evidence>